<comment type="caution">
    <text evidence="3">The sequence shown here is derived from an EMBL/GenBank/DDBJ whole genome shotgun (WGS) entry which is preliminary data.</text>
</comment>
<organism evidence="3 4">
    <name type="scientific">Sphingomonas populi</name>
    <dbReference type="NCBI Taxonomy" id="2484750"/>
    <lineage>
        <taxon>Bacteria</taxon>
        <taxon>Pseudomonadati</taxon>
        <taxon>Pseudomonadota</taxon>
        <taxon>Alphaproteobacteria</taxon>
        <taxon>Sphingomonadales</taxon>
        <taxon>Sphingomonadaceae</taxon>
        <taxon>Sphingomonas</taxon>
    </lineage>
</organism>
<keyword evidence="1" id="KW-0732">Signal</keyword>
<dbReference type="PANTHER" id="PTHR16509">
    <property type="match status" value="1"/>
</dbReference>
<dbReference type="GO" id="GO:0030145">
    <property type="term" value="F:manganese ion binding"/>
    <property type="evidence" value="ECO:0007669"/>
    <property type="project" value="TreeGrafter"/>
</dbReference>
<evidence type="ECO:0000313" key="4">
    <source>
        <dbReference type="Proteomes" id="UP000292085"/>
    </source>
</evidence>
<dbReference type="AlphaFoldDB" id="A0A4Q6Y7D2"/>
<dbReference type="GO" id="GO:0047734">
    <property type="term" value="F:CDP-glycerol diphosphatase activity"/>
    <property type="evidence" value="ECO:0007669"/>
    <property type="project" value="TreeGrafter"/>
</dbReference>
<evidence type="ECO:0000259" key="2">
    <source>
        <dbReference type="Pfam" id="PF00149"/>
    </source>
</evidence>
<reference evidence="3 4" key="1">
    <citation type="submission" date="2019-02" db="EMBL/GenBank/DDBJ databases">
        <authorList>
            <person name="Li Y."/>
        </authorList>
    </citation>
    <scope>NUCLEOTIDE SEQUENCE [LARGE SCALE GENOMIC DNA]</scope>
    <source>
        <strain evidence="3 4">3-7</strain>
    </source>
</reference>
<evidence type="ECO:0000313" key="3">
    <source>
        <dbReference type="EMBL" id="RZF65186.1"/>
    </source>
</evidence>
<evidence type="ECO:0000256" key="1">
    <source>
        <dbReference type="SAM" id="SignalP"/>
    </source>
</evidence>
<dbReference type="SUPFAM" id="SSF56300">
    <property type="entry name" value="Metallo-dependent phosphatases"/>
    <property type="match status" value="1"/>
</dbReference>
<dbReference type="Proteomes" id="UP000292085">
    <property type="component" value="Unassembled WGS sequence"/>
</dbReference>
<dbReference type="GO" id="GO:0008663">
    <property type="term" value="F:2',3'-cyclic-nucleotide 2'-phosphodiesterase activity"/>
    <property type="evidence" value="ECO:0007669"/>
    <property type="project" value="TreeGrafter"/>
</dbReference>
<dbReference type="OrthoDB" id="9780884at2"/>
<dbReference type="PANTHER" id="PTHR16509:SF8">
    <property type="entry name" value="MANGANESE-DEPENDENT ADP-RIBOSE_CDP-ALCOHOL DIPHOSPHATASE"/>
    <property type="match status" value="1"/>
</dbReference>
<sequence length="298" mass="33036">MGALMRLGYRLAALALLGGALTASAARERPLFSIGAIADAQYGPAPDSGQRLYHTAPGKLAAAVADFNRRKLAFVVHLGDFIDRDWASYDALLPVAAKLRHRWHFVLGNHEFAIDEAHKPMVAAKLGMPARYYSFTHDGWLFLVTDGTDRSTFGWPAGSAEDRASRALHATRYADKPDWDGGIGDVQMQWIDAELTRADHAGLKAMVLCHFPVWPENPHNLWNAGDVRALLERHPSAKIWLDGHNHDGNYGERAGIHYVNLKAMLDTPDTAYARLDFFADRVIVHGTGRQQDLTLPLR</sequence>
<gene>
    <name evidence="3" type="ORF">EWE75_07400</name>
</gene>
<dbReference type="EMBL" id="SGIS01000008">
    <property type="protein sequence ID" value="RZF65186.1"/>
    <property type="molecule type" value="Genomic_DNA"/>
</dbReference>
<name>A0A4Q6Y7D2_9SPHN</name>
<dbReference type="InterPro" id="IPR029052">
    <property type="entry name" value="Metallo-depent_PP-like"/>
</dbReference>
<keyword evidence="4" id="KW-1185">Reference proteome</keyword>
<proteinExistence type="predicted"/>
<accession>A0A4Q6Y7D2</accession>
<dbReference type="Pfam" id="PF00149">
    <property type="entry name" value="Metallophos"/>
    <property type="match status" value="1"/>
</dbReference>
<dbReference type="InterPro" id="IPR004843">
    <property type="entry name" value="Calcineurin-like_PHP"/>
</dbReference>
<dbReference type="Gene3D" id="3.60.21.10">
    <property type="match status" value="1"/>
</dbReference>
<feature type="chain" id="PRO_5021009435" description="Calcineurin-like phosphoesterase domain-containing protein" evidence="1">
    <location>
        <begin position="26"/>
        <end position="298"/>
    </location>
</feature>
<feature type="domain" description="Calcineurin-like phosphoesterase" evidence="2">
    <location>
        <begin position="59"/>
        <end position="247"/>
    </location>
</feature>
<dbReference type="GO" id="GO:0047631">
    <property type="term" value="F:ADP-ribose diphosphatase activity"/>
    <property type="evidence" value="ECO:0007669"/>
    <property type="project" value="TreeGrafter"/>
</dbReference>
<protein>
    <recommendedName>
        <fullName evidence="2">Calcineurin-like phosphoesterase domain-containing protein</fullName>
    </recommendedName>
</protein>
<feature type="signal peptide" evidence="1">
    <location>
        <begin position="1"/>
        <end position="25"/>
    </location>
</feature>